<dbReference type="PANTHER" id="PTHR36506">
    <property type="entry name" value="PREFLAGELLIN PEPTIDASE"/>
    <property type="match status" value="1"/>
</dbReference>
<protein>
    <submittedName>
        <fullName evidence="8">Type IV leader peptidase family protein</fullName>
    </submittedName>
</protein>
<dbReference type="Gene3D" id="1.20.120.1220">
    <property type="match status" value="1"/>
</dbReference>
<dbReference type="Pfam" id="PF01478">
    <property type="entry name" value="Peptidase_A24"/>
    <property type="match status" value="1"/>
</dbReference>
<sequence length="147" mass="15584">MNMLVVILPLLLLLVIATVCDLRHREVPDWISAGVLLWGIVLTGLGLHSVGWLGLLWGVLVGFVLSATVFYLGGLGGADVKLIAAMGAVLGPVALLFVLFWMALAGGVLALVAAAQGQRDFAYVPAITAGFVAYMVYPGEVWRHLFP</sequence>
<gene>
    <name evidence="8" type="ORF">Pla8534_67470</name>
</gene>
<feature type="transmembrane region" description="Helical" evidence="6">
    <location>
        <begin position="93"/>
        <end position="114"/>
    </location>
</feature>
<keyword evidence="4 6" id="KW-1133">Transmembrane helix</keyword>
<name>A0A518E411_9BACT</name>
<evidence type="ECO:0000259" key="7">
    <source>
        <dbReference type="Pfam" id="PF01478"/>
    </source>
</evidence>
<keyword evidence="9" id="KW-1185">Reference proteome</keyword>
<dbReference type="Proteomes" id="UP000317648">
    <property type="component" value="Chromosome"/>
</dbReference>
<organism evidence="8 9">
    <name type="scientific">Lignipirellula cremea</name>
    <dbReference type="NCBI Taxonomy" id="2528010"/>
    <lineage>
        <taxon>Bacteria</taxon>
        <taxon>Pseudomonadati</taxon>
        <taxon>Planctomycetota</taxon>
        <taxon>Planctomycetia</taxon>
        <taxon>Pirellulales</taxon>
        <taxon>Pirellulaceae</taxon>
        <taxon>Lignipirellula</taxon>
    </lineage>
</organism>
<dbReference type="KEGG" id="lcre:Pla8534_67470"/>
<keyword evidence="2" id="KW-1003">Cell membrane</keyword>
<dbReference type="GO" id="GO:0005886">
    <property type="term" value="C:plasma membrane"/>
    <property type="evidence" value="ECO:0007669"/>
    <property type="project" value="UniProtKB-SubCell"/>
</dbReference>
<reference evidence="8 9" key="1">
    <citation type="submission" date="2019-02" db="EMBL/GenBank/DDBJ databases">
        <title>Deep-cultivation of Planctomycetes and their phenomic and genomic characterization uncovers novel biology.</title>
        <authorList>
            <person name="Wiegand S."/>
            <person name="Jogler M."/>
            <person name="Boedeker C."/>
            <person name="Pinto D."/>
            <person name="Vollmers J."/>
            <person name="Rivas-Marin E."/>
            <person name="Kohn T."/>
            <person name="Peeters S.H."/>
            <person name="Heuer A."/>
            <person name="Rast P."/>
            <person name="Oberbeckmann S."/>
            <person name="Bunk B."/>
            <person name="Jeske O."/>
            <person name="Meyerdierks A."/>
            <person name="Storesund J.E."/>
            <person name="Kallscheuer N."/>
            <person name="Luecker S."/>
            <person name="Lage O.M."/>
            <person name="Pohl T."/>
            <person name="Merkel B.J."/>
            <person name="Hornburger P."/>
            <person name="Mueller R.-W."/>
            <person name="Bruemmer F."/>
            <person name="Labrenz M."/>
            <person name="Spormann A.M."/>
            <person name="Op den Camp H."/>
            <person name="Overmann J."/>
            <person name="Amann R."/>
            <person name="Jetten M.S.M."/>
            <person name="Mascher T."/>
            <person name="Medema M.H."/>
            <person name="Devos D.P."/>
            <person name="Kaster A.-K."/>
            <person name="Ovreas L."/>
            <person name="Rohde M."/>
            <person name="Galperin M.Y."/>
            <person name="Jogler C."/>
        </authorList>
    </citation>
    <scope>NUCLEOTIDE SEQUENCE [LARGE SCALE GENOMIC DNA]</scope>
    <source>
        <strain evidence="8 9">Pla85_3_4</strain>
    </source>
</reference>
<accession>A0A518E411</accession>
<dbReference type="RefSeq" id="WP_231756462.1">
    <property type="nucleotide sequence ID" value="NZ_CP036433.1"/>
</dbReference>
<evidence type="ECO:0000313" key="9">
    <source>
        <dbReference type="Proteomes" id="UP000317648"/>
    </source>
</evidence>
<dbReference type="PANTHER" id="PTHR36506:SF1">
    <property type="entry name" value="PREFLAGELLIN PEPTIDASE"/>
    <property type="match status" value="1"/>
</dbReference>
<dbReference type="GO" id="GO:0004190">
    <property type="term" value="F:aspartic-type endopeptidase activity"/>
    <property type="evidence" value="ECO:0007669"/>
    <property type="project" value="InterPro"/>
</dbReference>
<dbReference type="InterPro" id="IPR052218">
    <property type="entry name" value="Preflagellin_Peptidase"/>
</dbReference>
<evidence type="ECO:0000256" key="5">
    <source>
        <dbReference type="ARBA" id="ARBA00023136"/>
    </source>
</evidence>
<keyword evidence="5 6" id="KW-0472">Membrane</keyword>
<feature type="domain" description="Prepilin type IV endopeptidase peptidase" evidence="7">
    <location>
        <begin position="10"/>
        <end position="111"/>
    </location>
</feature>
<comment type="subcellular location">
    <subcellularLocation>
        <location evidence="1">Cell membrane</location>
        <topology evidence="1">Multi-pass membrane protein</topology>
    </subcellularLocation>
</comment>
<dbReference type="EMBL" id="CP036433">
    <property type="protein sequence ID" value="QDU98836.1"/>
    <property type="molecule type" value="Genomic_DNA"/>
</dbReference>
<evidence type="ECO:0000256" key="4">
    <source>
        <dbReference type="ARBA" id="ARBA00022989"/>
    </source>
</evidence>
<evidence type="ECO:0000313" key="8">
    <source>
        <dbReference type="EMBL" id="QDU98836.1"/>
    </source>
</evidence>
<evidence type="ECO:0000256" key="1">
    <source>
        <dbReference type="ARBA" id="ARBA00004651"/>
    </source>
</evidence>
<feature type="transmembrane region" description="Helical" evidence="6">
    <location>
        <begin position="54"/>
        <end position="73"/>
    </location>
</feature>
<feature type="transmembrane region" description="Helical" evidence="6">
    <location>
        <begin position="121"/>
        <end position="137"/>
    </location>
</feature>
<evidence type="ECO:0000256" key="6">
    <source>
        <dbReference type="SAM" id="Phobius"/>
    </source>
</evidence>
<evidence type="ECO:0000256" key="3">
    <source>
        <dbReference type="ARBA" id="ARBA00022692"/>
    </source>
</evidence>
<dbReference type="InterPro" id="IPR000045">
    <property type="entry name" value="Prepilin_IV_endopep_pep"/>
</dbReference>
<proteinExistence type="predicted"/>
<evidence type="ECO:0000256" key="2">
    <source>
        <dbReference type="ARBA" id="ARBA00022475"/>
    </source>
</evidence>
<dbReference type="AlphaFoldDB" id="A0A518E411"/>
<feature type="transmembrane region" description="Helical" evidence="6">
    <location>
        <begin position="30"/>
        <end position="47"/>
    </location>
</feature>
<keyword evidence="3 6" id="KW-0812">Transmembrane</keyword>